<organism evidence="1 2">
    <name type="scientific">Mycobacterium lacus</name>
    <dbReference type="NCBI Taxonomy" id="169765"/>
    <lineage>
        <taxon>Bacteria</taxon>
        <taxon>Bacillati</taxon>
        <taxon>Actinomycetota</taxon>
        <taxon>Actinomycetes</taxon>
        <taxon>Mycobacteriales</taxon>
        <taxon>Mycobacteriaceae</taxon>
        <taxon>Mycobacterium</taxon>
    </lineage>
</organism>
<dbReference type="InterPro" id="IPR048578">
    <property type="entry name" value="Rv3651-like_C"/>
</dbReference>
<dbReference type="AlphaFoldDB" id="A0A1X1YHW1"/>
<gene>
    <name evidence="1" type="ORF">MLAC_46520</name>
</gene>
<evidence type="ECO:0000313" key="1">
    <source>
        <dbReference type="EMBL" id="BBX99358.1"/>
    </source>
</evidence>
<sequence>MGHDWLLVETLGDEPAVVAQGRQLKNLVPITTFLRRSPYLAAVQTAITESLQTGQSLTSITPKRDRVIRTEPVVMSDGRIHGVHVWTGPADAEPPERPTPGPLKWDLTLGVATDTPESLANSGKNPEVEVTYGRAFAEDLPSRELNPNETKVLAWAVKPEPGQTLCSTWDLTDWQGIPIRIGFTARSALESAPDGRDHLVARAMNWRAELKGPAVAVDDLAQRILNGLAQAGVHRALVDLNNWTLLKWLDEPCPFYDWRVNEPGRPRVHPDDEHVMAAMTREFATGATSRVLRLPGNGTAWVPVHVTVNRVELEPHTYAGLISVRLPTEDELADAGLPKAGTTPPERTARCGPSAGV</sequence>
<dbReference type="Pfam" id="PF18007">
    <property type="entry name" value="Rv3651-like_N"/>
    <property type="match status" value="1"/>
</dbReference>
<dbReference type="Proteomes" id="UP000466396">
    <property type="component" value="Chromosome"/>
</dbReference>
<dbReference type="OrthoDB" id="4745618at2"/>
<dbReference type="KEGG" id="mlj:MLAC_46520"/>
<dbReference type="Pfam" id="PF18621">
    <property type="entry name" value="Rv3651-like_middle"/>
    <property type="match status" value="1"/>
</dbReference>
<keyword evidence="2" id="KW-1185">Reference proteome</keyword>
<dbReference type="Pfam" id="PF21043">
    <property type="entry name" value="Rv3651-like_C"/>
    <property type="match status" value="1"/>
</dbReference>
<dbReference type="EMBL" id="AP022581">
    <property type="protein sequence ID" value="BBX99358.1"/>
    <property type="molecule type" value="Genomic_DNA"/>
</dbReference>
<dbReference type="InterPro" id="IPR041439">
    <property type="entry name" value="Rv3651-like_middle"/>
</dbReference>
<accession>A0A1X1YHW1</accession>
<dbReference type="RefSeq" id="WP_085158504.1">
    <property type="nucleotide sequence ID" value="NZ_AP022581.1"/>
</dbReference>
<reference evidence="1 2" key="1">
    <citation type="journal article" date="2019" name="Emerg. Microbes Infect.">
        <title>Comprehensive subspecies identification of 175 nontuberculous mycobacteria species based on 7547 genomic profiles.</title>
        <authorList>
            <person name="Matsumoto Y."/>
            <person name="Kinjo T."/>
            <person name="Motooka D."/>
            <person name="Nabeya D."/>
            <person name="Jung N."/>
            <person name="Uechi K."/>
            <person name="Horii T."/>
            <person name="Iida T."/>
            <person name="Fujita J."/>
            <person name="Nakamura S."/>
        </authorList>
    </citation>
    <scope>NUCLEOTIDE SEQUENCE [LARGE SCALE GENOMIC DNA]</scope>
    <source>
        <strain evidence="1 2">JCM 15657</strain>
    </source>
</reference>
<evidence type="ECO:0000313" key="2">
    <source>
        <dbReference type="Proteomes" id="UP000466396"/>
    </source>
</evidence>
<dbReference type="InterPro" id="IPR041458">
    <property type="entry name" value="Rv3651-like_N"/>
</dbReference>
<name>A0A1X1YHW1_9MYCO</name>
<proteinExistence type="predicted"/>
<protein>
    <submittedName>
        <fullName evidence="1">Uncharacterized protein</fullName>
    </submittedName>
</protein>